<evidence type="ECO:0000313" key="2">
    <source>
        <dbReference type="EMBL" id="WOV85627.1"/>
    </source>
</evidence>
<dbReference type="InterPro" id="IPR025437">
    <property type="entry name" value="YfhE-like"/>
</dbReference>
<feature type="compositionally biased region" description="Polar residues" evidence="1">
    <location>
        <begin position="13"/>
        <end position="22"/>
    </location>
</feature>
<reference evidence="2 3" key="1">
    <citation type="submission" date="2023-01" db="EMBL/GenBank/DDBJ databases">
        <title>Sporosarcina sp. nov., isolated from Korean tranditional fermented seafood 'Jeotgal'.</title>
        <authorList>
            <person name="Yang A.-I."/>
        </authorList>
    </citation>
    <scope>NUCLEOTIDE SEQUENCE [LARGE SCALE GENOMIC DNA]</scope>
    <source>
        <strain evidence="2 3">B2O-1</strain>
    </source>
</reference>
<feature type="region of interest" description="Disordered" evidence="1">
    <location>
        <begin position="1"/>
        <end position="45"/>
    </location>
</feature>
<evidence type="ECO:0000313" key="3">
    <source>
        <dbReference type="Proteomes" id="UP001303532"/>
    </source>
</evidence>
<accession>A0ABZ0KZ10</accession>
<name>A0ABZ0KZ10_9BACL</name>
<dbReference type="Proteomes" id="UP001303532">
    <property type="component" value="Chromosome"/>
</dbReference>
<dbReference type="RefSeq" id="WP_323693225.1">
    <property type="nucleotide sequence ID" value="NZ_CP116341.1"/>
</dbReference>
<organism evidence="2 3">
    <name type="scientific">Sporosarcina jeotgali</name>
    <dbReference type="NCBI Taxonomy" id="3020056"/>
    <lineage>
        <taxon>Bacteria</taxon>
        <taxon>Bacillati</taxon>
        <taxon>Bacillota</taxon>
        <taxon>Bacilli</taxon>
        <taxon>Bacillales</taxon>
        <taxon>Caryophanaceae</taxon>
        <taxon>Sporosarcina</taxon>
    </lineage>
</organism>
<evidence type="ECO:0000256" key="1">
    <source>
        <dbReference type="SAM" id="MobiDB-lite"/>
    </source>
</evidence>
<dbReference type="Pfam" id="PF14152">
    <property type="entry name" value="YfhE"/>
    <property type="match status" value="1"/>
</dbReference>
<proteinExistence type="predicted"/>
<dbReference type="EMBL" id="CP116341">
    <property type="protein sequence ID" value="WOV85627.1"/>
    <property type="molecule type" value="Genomic_DNA"/>
</dbReference>
<feature type="compositionally biased region" description="Basic and acidic residues" evidence="1">
    <location>
        <begin position="1"/>
        <end position="12"/>
    </location>
</feature>
<keyword evidence="3" id="KW-1185">Reference proteome</keyword>
<feature type="compositionally biased region" description="Basic and acidic residues" evidence="1">
    <location>
        <begin position="28"/>
        <end position="45"/>
    </location>
</feature>
<protein>
    <submittedName>
        <fullName evidence="2">YfhE family protein</fullName>
    </submittedName>
</protein>
<gene>
    <name evidence="2" type="ORF">PGH26_06740</name>
</gene>
<sequence>MTEKKEPYEMMTEKNNNLSSAQEVEYPSDFKKADNADDTKKKRKN</sequence>